<evidence type="ECO:0000313" key="2">
    <source>
        <dbReference type="Proteomes" id="UP000541969"/>
    </source>
</evidence>
<reference evidence="1 2" key="1">
    <citation type="submission" date="2020-07" db="EMBL/GenBank/DDBJ databases">
        <title>Sequencing the genomes of 1000 actinobacteria strains.</title>
        <authorList>
            <person name="Klenk H.-P."/>
        </authorList>
    </citation>
    <scope>NUCLEOTIDE SEQUENCE [LARGE SCALE GENOMIC DNA]</scope>
    <source>
        <strain evidence="1 2">DSM 104001</strain>
    </source>
</reference>
<evidence type="ECO:0008006" key="3">
    <source>
        <dbReference type="Google" id="ProtNLM"/>
    </source>
</evidence>
<dbReference type="EMBL" id="JACBZT010000001">
    <property type="protein sequence ID" value="NYJ04670.1"/>
    <property type="molecule type" value="Genomic_DNA"/>
</dbReference>
<dbReference type="RefSeq" id="WP_179715361.1">
    <property type="nucleotide sequence ID" value="NZ_JACBZT010000001.1"/>
</dbReference>
<name>A0A853C9P1_9ACTN</name>
<keyword evidence="2" id="KW-1185">Reference proteome</keyword>
<proteinExistence type="predicted"/>
<protein>
    <recommendedName>
        <fullName evidence="3">Transcriptional regulator, AbiEi antitoxin, Type IV TA system</fullName>
    </recommendedName>
</protein>
<dbReference type="Gene3D" id="3.40.960.10">
    <property type="entry name" value="VSR Endonuclease"/>
    <property type="match status" value="1"/>
</dbReference>
<dbReference type="Proteomes" id="UP000541969">
    <property type="component" value="Unassembled WGS sequence"/>
</dbReference>
<evidence type="ECO:0000313" key="1">
    <source>
        <dbReference type="EMBL" id="NYJ04670.1"/>
    </source>
</evidence>
<organism evidence="1 2">
    <name type="scientific">Petropleomorpha daqingensis</name>
    <dbReference type="NCBI Taxonomy" id="2026353"/>
    <lineage>
        <taxon>Bacteria</taxon>
        <taxon>Bacillati</taxon>
        <taxon>Actinomycetota</taxon>
        <taxon>Actinomycetes</taxon>
        <taxon>Geodermatophilales</taxon>
        <taxon>Geodermatophilaceae</taxon>
        <taxon>Petropleomorpha</taxon>
    </lineage>
</organism>
<dbReference type="AlphaFoldDB" id="A0A853C9P1"/>
<dbReference type="InterPro" id="IPR011335">
    <property type="entry name" value="Restrct_endonuc-II-like"/>
</dbReference>
<sequence>MDFAFYRTIARQGGVFTVAQALDSCSDAEVRRLVRTGRWRRSPWRGVLVDGEIPDSFAVQVRAASLAVGADLVACHSTAARLWEFDVIGSDLLHFLGPPELVNRRRPGIQVHPSSLGTNDAVLVDGVWCTPPARTACDVVRLTPPIDGLATLDAALRSAFCTRDDLTAAAARQTGLRQVVRLRELVPHADPRIDSPMESRMRWRFLVARFPPPDLQIKVPEGGRARWLDIGWREERVGAEFDGQQAHMTPQQLRDDRRRHNWLTENRWTLLHFTKDDVYRQHRAMLAVTARALGLPPRRWRS</sequence>
<comment type="caution">
    <text evidence="1">The sequence shown here is derived from an EMBL/GenBank/DDBJ whole genome shotgun (WGS) entry which is preliminary data.</text>
</comment>
<accession>A0A853C9P1</accession>
<gene>
    <name evidence="1" type="ORF">GGQ55_000948</name>
</gene>
<dbReference type="SUPFAM" id="SSF52980">
    <property type="entry name" value="Restriction endonuclease-like"/>
    <property type="match status" value="1"/>
</dbReference>